<evidence type="ECO:0000313" key="2">
    <source>
        <dbReference type="EMBL" id="USS01902.1"/>
    </source>
</evidence>
<reference evidence="2" key="1">
    <citation type="submission" date="2022-06" db="EMBL/GenBank/DDBJ databases">
        <authorList>
            <person name="Holder M.E."/>
            <person name="Ajami N.J."/>
            <person name="Petrosino J.F."/>
        </authorList>
    </citation>
    <scope>NUCLEOTIDE SEQUENCE</scope>
    <source>
        <strain evidence="2">RMA 8861</strain>
    </source>
</reference>
<dbReference type="Proteomes" id="UP001055437">
    <property type="component" value="Chromosome"/>
</dbReference>
<dbReference type="RefSeq" id="WP_227909521.1">
    <property type="nucleotide sequence ID" value="NZ_CP023671.1"/>
</dbReference>
<accession>A0ABY5B2L5</accession>
<gene>
    <name evidence="2" type="ORF">NH397_05585</name>
</gene>
<evidence type="ECO:0008006" key="4">
    <source>
        <dbReference type="Google" id="ProtNLM"/>
    </source>
</evidence>
<keyword evidence="3" id="KW-1185">Reference proteome</keyword>
<proteinExistence type="predicted"/>
<evidence type="ECO:0000256" key="1">
    <source>
        <dbReference type="SAM" id="Coils"/>
    </source>
</evidence>
<evidence type="ECO:0000313" key="3">
    <source>
        <dbReference type="Proteomes" id="UP001055437"/>
    </source>
</evidence>
<organism evidence="2 3">
    <name type="scientific">Clostridium septicum</name>
    <dbReference type="NCBI Taxonomy" id="1504"/>
    <lineage>
        <taxon>Bacteria</taxon>
        <taxon>Bacillati</taxon>
        <taxon>Bacillota</taxon>
        <taxon>Clostridia</taxon>
        <taxon>Eubacteriales</taxon>
        <taxon>Clostridiaceae</taxon>
        <taxon>Clostridium</taxon>
    </lineage>
</organism>
<name>A0ABY5B2L5_CLOSE</name>
<protein>
    <recommendedName>
        <fullName evidence="4">Phage head morphogenesis domain-containing protein</fullName>
    </recommendedName>
</protein>
<keyword evidence="1" id="KW-0175">Coiled coil</keyword>
<dbReference type="GeneID" id="303562258"/>
<feature type="coiled-coil region" evidence="1">
    <location>
        <begin position="5"/>
        <end position="36"/>
    </location>
</feature>
<dbReference type="EMBL" id="CP099799">
    <property type="protein sequence ID" value="USS01902.1"/>
    <property type="molecule type" value="Genomic_DNA"/>
</dbReference>
<sequence length="477" mass="55408">MIDEEEFIESLYDEANEQLKEIYKEQKNIRNELLKEIAMVMLTYTIIDGVMSIGKSDKDKYYKKMSVLILNGHKNICKNQINVINDILSSTVNKTFNFYNYNANLKDVKKIVKDNFKGKHFSKRVWENEQETAKYLHKQINAFLNGKVNVNQIKKEVEKTYNTGAYNTKRLVETEVNRSSANAFDIFCKETGVKKVRYNATLDSRLCSDCGQYHDRVFDFKGKIEIPKHPLCRCFYTIEDDESILDKTDYMSSRFVPQFGEEREFKLGNLSINEKRVSNSRFNMWTDIDATKKNKAVRLYEKKLKNIKSGLPAWFELPRVSIINFEKNGLPQNAIGGYKREVNTVFINSKYDTDSKISKYLKSKEGYFASVESNSPLLHELGHKYHYDLVELIENQKGVGYNNAKEMFDNGIQNYILSKSSMPNRFIENQLSGYAADSYIGINRVNEIIAEYFSVKGNIKTELVQFIEAYIKGVEKS</sequence>